<dbReference type="SUPFAM" id="SSF53597">
    <property type="entry name" value="Dihydrofolate reductase-like"/>
    <property type="match status" value="1"/>
</dbReference>
<dbReference type="PANTHER" id="PTHR38011:SF11">
    <property type="entry name" value="2,5-DIAMINO-6-RIBOSYLAMINO-4(3H)-PYRIMIDINONE 5'-PHOSPHATE REDUCTASE"/>
    <property type="match status" value="1"/>
</dbReference>
<keyword evidence="3" id="KW-1185">Reference proteome</keyword>
<dbReference type="InterPro" id="IPR024072">
    <property type="entry name" value="DHFR-like_dom_sf"/>
</dbReference>
<dbReference type="Proteomes" id="UP000464186">
    <property type="component" value="Chromosome"/>
</dbReference>
<evidence type="ECO:0000313" key="2">
    <source>
        <dbReference type="EMBL" id="QHK19656.1"/>
    </source>
</evidence>
<dbReference type="KEGG" id="psey:GU243_07860"/>
<dbReference type="EMBL" id="CP047898">
    <property type="protein sequence ID" value="QHK19656.1"/>
    <property type="molecule type" value="Genomic_DNA"/>
</dbReference>
<gene>
    <name evidence="2" type="ORF">GU243_07860</name>
</gene>
<dbReference type="AlphaFoldDB" id="A0A6P1NH65"/>
<dbReference type="InterPro" id="IPR002734">
    <property type="entry name" value="RibDG_C"/>
</dbReference>
<dbReference type="GO" id="GO:0009231">
    <property type="term" value="P:riboflavin biosynthetic process"/>
    <property type="evidence" value="ECO:0007669"/>
    <property type="project" value="InterPro"/>
</dbReference>
<reference evidence="2 3" key="1">
    <citation type="submission" date="2020-01" db="EMBL/GenBank/DDBJ databases">
        <title>Pseudarthrobacter psychrotolerans sp. nov., isolated from antarctic soil.</title>
        <authorList>
            <person name="Shin Y."/>
            <person name="Park W."/>
        </authorList>
    </citation>
    <scope>NUCLEOTIDE SEQUENCE [LARGE SCALE GENOMIC DNA]</scope>
    <source>
        <strain evidence="2 3">YJ56</strain>
    </source>
</reference>
<organism evidence="2 3">
    <name type="scientific">Pseudarthrobacter psychrotolerans</name>
    <dbReference type="NCBI Taxonomy" id="2697569"/>
    <lineage>
        <taxon>Bacteria</taxon>
        <taxon>Bacillati</taxon>
        <taxon>Actinomycetota</taxon>
        <taxon>Actinomycetes</taxon>
        <taxon>Micrococcales</taxon>
        <taxon>Micrococcaceae</taxon>
        <taxon>Pseudarthrobacter</taxon>
    </lineage>
</organism>
<evidence type="ECO:0000313" key="3">
    <source>
        <dbReference type="Proteomes" id="UP000464186"/>
    </source>
</evidence>
<dbReference type="PANTHER" id="PTHR38011">
    <property type="entry name" value="DIHYDROFOLATE REDUCTASE FAMILY PROTEIN (AFU_ORTHOLOGUE AFUA_8G06820)"/>
    <property type="match status" value="1"/>
</dbReference>
<name>A0A6P1NH65_9MICC</name>
<dbReference type="Gene3D" id="3.40.430.10">
    <property type="entry name" value="Dihydrofolate Reductase, subunit A"/>
    <property type="match status" value="1"/>
</dbReference>
<dbReference type="Pfam" id="PF01872">
    <property type="entry name" value="RibD_C"/>
    <property type="match status" value="1"/>
</dbReference>
<feature type="domain" description="Bacterial bifunctional deaminase-reductase C-terminal" evidence="1">
    <location>
        <begin position="26"/>
        <end position="125"/>
    </location>
</feature>
<dbReference type="InterPro" id="IPR050765">
    <property type="entry name" value="Riboflavin_Biosynth_HTPR"/>
</dbReference>
<sequence>MARYWPTADKDPDISAPMVEFAGIWREMPKFVFSLTLTQASWNTTVIPDVVPEQIAELKARPGGDIALSGANLASTFMRHGLVDEFRILVHPVVLGQGRPLFEAPDVRMDLRLEETRTFGNGVVLLHYSRGGER</sequence>
<evidence type="ECO:0000259" key="1">
    <source>
        <dbReference type="Pfam" id="PF01872"/>
    </source>
</evidence>
<proteinExistence type="predicted"/>
<protein>
    <submittedName>
        <fullName evidence="2">Deaminase</fullName>
    </submittedName>
</protein>
<dbReference type="GO" id="GO:0008703">
    <property type="term" value="F:5-amino-6-(5-phosphoribosylamino)uracil reductase activity"/>
    <property type="evidence" value="ECO:0007669"/>
    <property type="project" value="InterPro"/>
</dbReference>
<accession>A0A6P1NH65</accession>